<dbReference type="Proteomes" id="UP000023152">
    <property type="component" value="Unassembled WGS sequence"/>
</dbReference>
<reference evidence="1 2" key="1">
    <citation type="journal article" date="2013" name="Curr. Biol.">
        <title>The Genome of the Foraminiferan Reticulomyxa filosa.</title>
        <authorList>
            <person name="Glockner G."/>
            <person name="Hulsmann N."/>
            <person name="Schleicher M."/>
            <person name="Noegel A.A."/>
            <person name="Eichinger L."/>
            <person name="Gallinger C."/>
            <person name="Pawlowski J."/>
            <person name="Sierra R."/>
            <person name="Euteneuer U."/>
            <person name="Pillet L."/>
            <person name="Moustafa A."/>
            <person name="Platzer M."/>
            <person name="Groth M."/>
            <person name="Szafranski K."/>
            <person name="Schliwa M."/>
        </authorList>
    </citation>
    <scope>NUCLEOTIDE SEQUENCE [LARGE SCALE GENOMIC DNA]</scope>
</reference>
<dbReference type="EMBL" id="ASPP01022868">
    <property type="protein sequence ID" value="ETO11024.1"/>
    <property type="molecule type" value="Genomic_DNA"/>
</dbReference>
<comment type="caution">
    <text evidence="1">The sequence shown here is derived from an EMBL/GenBank/DDBJ whole genome shotgun (WGS) entry which is preliminary data.</text>
</comment>
<organism evidence="1 2">
    <name type="scientific">Reticulomyxa filosa</name>
    <dbReference type="NCBI Taxonomy" id="46433"/>
    <lineage>
        <taxon>Eukaryota</taxon>
        <taxon>Sar</taxon>
        <taxon>Rhizaria</taxon>
        <taxon>Retaria</taxon>
        <taxon>Foraminifera</taxon>
        <taxon>Monothalamids</taxon>
        <taxon>Reticulomyxidae</taxon>
        <taxon>Reticulomyxa</taxon>
    </lineage>
</organism>
<gene>
    <name evidence="1" type="ORF">RFI_26351</name>
</gene>
<proteinExistence type="predicted"/>
<name>X6MAZ5_RETFI</name>
<protein>
    <submittedName>
        <fullName evidence="1">Uncharacterized protein</fullName>
    </submittedName>
</protein>
<accession>X6MAZ5</accession>
<keyword evidence="2" id="KW-1185">Reference proteome</keyword>
<evidence type="ECO:0000313" key="2">
    <source>
        <dbReference type="Proteomes" id="UP000023152"/>
    </source>
</evidence>
<dbReference type="AlphaFoldDB" id="X6MAZ5"/>
<feature type="non-terminal residue" evidence="1">
    <location>
        <position position="1"/>
    </location>
</feature>
<evidence type="ECO:0000313" key="1">
    <source>
        <dbReference type="EMBL" id="ETO11024.1"/>
    </source>
</evidence>
<sequence length="122" mass="14750">LRECQKKHNAIKKKLNDMSSAKGYLEKRNVRDKAQAMVDELNGMKKGAFRRLECYDDWFKNHYDVSEAEERFTDYCLEAVFFASWLKKEEKLDVKEIEPETREEFKMMYEKEFDVEEKITDN</sequence>